<dbReference type="EMBL" id="FJUX01000075">
    <property type="protein sequence ID" value="CZT05221.1"/>
    <property type="molecule type" value="Genomic_DNA"/>
</dbReference>
<sequence length="133" mass="15430">MSGISQTTDWTCRQQFQGLVPPNNGEKHTPAVVEEFTRAMRSIDIFQRSFGCERYLREHEERLWIGKARYELLKAPNKYTNTTSNATFESFSPGRATAGTWDFRHEKGNGSVIFGDQIRYEFEGLAFYFPKVF</sequence>
<evidence type="ECO:0000313" key="1">
    <source>
        <dbReference type="EMBL" id="CZT05221.1"/>
    </source>
</evidence>
<protein>
    <submittedName>
        <fullName evidence="1">Uncharacterized protein</fullName>
    </submittedName>
</protein>
<dbReference type="OrthoDB" id="3553340at2759"/>
<accession>A0A1E1L3Y1</accession>
<organism evidence="1 2">
    <name type="scientific">Rhynchosporium agropyri</name>
    <dbReference type="NCBI Taxonomy" id="914238"/>
    <lineage>
        <taxon>Eukaryota</taxon>
        <taxon>Fungi</taxon>
        <taxon>Dikarya</taxon>
        <taxon>Ascomycota</taxon>
        <taxon>Pezizomycotina</taxon>
        <taxon>Leotiomycetes</taxon>
        <taxon>Helotiales</taxon>
        <taxon>Ploettnerulaceae</taxon>
        <taxon>Rhynchosporium</taxon>
    </lineage>
</organism>
<reference evidence="2" key="1">
    <citation type="submission" date="2016-03" db="EMBL/GenBank/DDBJ databases">
        <authorList>
            <person name="Guldener U."/>
        </authorList>
    </citation>
    <scope>NUCLEOTIDE SEQUENCE [LARGE SCALE GENOMIC DNA]</scope>
    <source>
        <strain evidence="2">04CH-RAC-A.6.1</strain>
    </source>
</reference>
<dbReference type="AlphaFoldDB" id="A0A1E1L3Y1"/>
<name>A0A1E1L3Y1_9HELO</name>
<proteinExistence type="predicted"/>
<gene>
    <name evidence="1" type="ORF">RAG0_11400</name>
</gene>
<dbReference type="Proteomes" id="UP000178912">
    <property type="component" value="Unassembled WGS sequence"/>
</dbReference>
<evidence type="ECO:0000313" key="2">
    <source>
        <dbReference type="Proteomes" id="UP000178912"/>
    </source>
</evidence>
<keyword evidence="2" id="KW-1185">Reference proteome</keyword>